<feature type="transmembrane region" description="Helical" evidence="2">
    <location>
        <begin position="50"/>
        <end position="67"/>
    </location>
</feature>
<evidence type="ECO:0000256" key="2">
    <source>
        <dbReference type="SAM" id="Phobius"/>
    </source>
</evidence>
<proteinExistence type="predicted"/>
<dbReference type="EMBL" id="JARIHO010000038">
    <property type="protein sequence ID" value="KAJ7328910.1"/>
    <property type="molecule type" value="Genomic_DNA"/>
</dbReference>
<feature type="compositionally biased region" description="Low complexity" evidence="1">
    <location>
        <begin position="153"/>
        <end position="162"/>
    </location>
</feature>
<keyword evidence="2" id="KW-0472">Membrane</keyword>
<evidence type="ECO:0000313" key="3">
    <source>
        <dbReference type="EMBL" id="KAJ7328910.1"/>
    </source>
</evidence>
<organism evidence="3 4">
    <name type="scientific">Mycena albidolilacea</name>
    <dbReference type="NCBI Taxonomy" id="1033008"/>
    <lineage>
        <taxon>Eukaryota</taxon>
        <taxon>Fungi</taxon>
        <taxon>Dikarya</taxon>
        <taxon>Basidiomycota</taxon>
        <taxon>Agaricomycotina</taxon>
        <taxon>Agaricomycetes</taxon>
        <taxon>Agaricomycetidae</taxon>
        <taxon>Agaricales</taxon>
        <taxon>Marasmiineae</taxon>
        <taxon>Mycenaceae</taxon>
        <taxon>Mycena</taxon>
    </lineage>
</organism>
<evidence type="ECO:0000313" key="4">
    <source>
        <dbReference type="Proteomes" id="UP001218218"/>
    </source>
</evidence>
<reference evidence="3" key="1">
    <citation type="submission" date="2023-03" db="EMBL/GenBank/DDBJ databases">
        <title>Massive genome expansion in bonnet fungi (Mycena s.s.) driven by repeated elements and novel gene families across ecological guilds.</title>
        <authorList>
            <consortium name="Lawrence Berkeley National Laboratory"/>
            <person name="Harder C.B."/>
            <person name="Miyauchi S."/>
            <person name="Viragh M."/>
            <person name="Kuo A."/>
            <person name="Thoen E."/>
            <person name="Andreopoulos B."/>
            <person name="Lu D."/>
            <person name="Skrede I."/>
            <person name="Drula E."/>
            <person name="Henrissat B."/>
            <person name="Morin E."/>
            <person name="Kohler A."/>
            <person name="Barry K."/>
            <person name="LaButti K."/>
            <person name="Morin E."/>
            <person name="Salamov A."/>
            <person name="Lipzen A."/>
            <person name="Mereny Z."/>
            <person name="Hegedus B."/>
            <person name="Baldrian P."/>
            <person name="Stursova M."/>
            <person name="Weitz H."/>
            <person name="Taylor A."/>
            <person name="Grigoriev I.V."/>
            <person name="Nagy L.G."/>
            <person name="Martin F."/>
            <person name="Kauserud H."/>
        </authorList>
    </citation>
    <scope>NUCLEOTIDE SEQUENCE</scope>
    <source>
        <strain evidence="3">CBHHK002</strain>
    </source>
</reference>
<keyword evidence="2" id="KW-1133">Transmembrane helix</keyword>
<name>A0AAD6ZM34_9AGAR</name>
<keyword evidence="2" id="KW-0812">Transmembrane</keyword>
<comment type="caution">
    <text evidence="3">The sequence shown here is derived from an EMBL/GenBank/DDBJ whole genome shotgun (WGS) entry which is preliminary data.</text>
</comment>
<sequence length="169" mass="18901">MGDTDDVHEGLRHHVVFFIALDIRVVVVDRNADKLREAARLRMQRRVPQILVLYSLILVDPGIAAVASSDIFTQCKYARKVALASERYRDRKRDEEHAERRAADAVTRQARGIEKDVLHRKHTKLKKVLPLPLIAIPPPHTAKPPHTISKPCAASPSSPTPALVGFTTD</sequence>
<keyword evidence="4" id="KW-1185">Reference proteome</keyword>
<evidence type="ECO:0000256" key="1">
    <source>
        <dbReference type="SAM" id="MobiDB-lite"/>
    </source>
</evidence>
<dbReference type="AlphaFoldDB" id="A0AAD6ZM34"/>
<protein>
    <submittedName>
        <fullName evidence="3">Uncharacterized protein</fullName>
    </submittedName>
</protein>
<accession>A0AAD6ZM34</accession>
<gene>
    <name evidence="3" type="ORF">DFH08DRAFT_1023483</name>
</gene>
<feature type="region of interest" description="Disordered" evidence="1">
    <location>
        <begin position="140"/>
        <end position="169"/>
    </location>
</feature>
<dbReference type="Proteomes" id="UP001218218">
    <property type="component" value="Unassembled WGS sequence"/>
</dbReference>